<evidence type="ECO:0000313" key="1">
    <source>
        <dbReference type="EMBL" id="GKV31338.1"/>
    </source>
</evidence>
<sequence length="36" mass="3807">MFSPLSLSRSLADQTASVLGQPYIRQSAALPALCLT</sequence>
<dbReference type="EMBL" id="BPVZ01000090">
    <property type="protein sequence ID" value="GKV31338.1"/>
    <property type="molecule type" value="Genomic_DNA"/>
</dbReference>
<proteinExistence type="predicted"/>
<protein>
    <submittedName>
        <fullName evidence="1">Uncharacterized protein</fullName>
    </submittedName>
</protein>
<dbReference type="AlphaFoldDB" id="A0AAV5L2K6"/>
<dbReference type="Proteomes" id="UP001054252">
    <property type="component" value="Unassembled WGS sequence"/>
</dbReference>
<comment type="caution">
    <text evidence="1">The sequence shown here is derived from an EMBL/GenBank/DDBJ whole genome shotgun (WGS) entry which is preliminary data.</text>
</comment>
<accession>A0AAV5L2K6</accession>
<evidence type="ECO:0000313" key="2">
    <source>
        <dbReference type="Proteomes" id="UP001054252"/>
    </source>
</evidence>
<gene>
    <name evidence="1" type="ORF">SLEP1_g40034</name>
</gene>
<name>A0AAV5L2K6_9ROSI</name>
<keyword evidence="2" id="KW-1185">Reference proteome</keyword>
<organism evidence="1 2">
    <name type="scientific">Rubroshorea leprosula</name>
    <dbReference type="NCBI Taxonomy" id="152421"/>
    <lineage>
        <taxon>Eukaryota</taxon>
        <taxon>Viridiplantae</taxon>
        <taxon>Streptophyta</taxon>
        <taxon>Embryophyta</taxon>
        <taxon>Tracheophyta</taxon>
        <taxon>Spermatophyta</taxon>
        <taxon>Magnoliopsida</taxon>
        <taxon>eudicotyledons</taxon>
        <taxon>Gunneridae</taxon>
        <taxon>Pentapetalae</taxon>
        <taxon>rosids</taxon>
        <taxon>malvids</taxon>
        <taxon>Malvales</taxon>
        <taxon>Dipterocarpaceae</taxon>
        <taxon>Rubroshorea</taxon>
    </lineage>
</organism>
<reference evidence="1 2" key="1">
    <citation type="journal article" date="2021" name="Commun. Biol.">
        <title>The genome of Shorea leprosula (Dipterocarpaceae) highlights the ecological relevance of drought in aseasonal tropical rainforests.</title>
        <authorList>
            <person name="Ng K.K.S."/>
            <person name="Kobayashi M.J."/>
            <person name="Fawcett J.A."/>
            <person name="Hatakeyama M."/>
            <person name="Paape T."/>
            <person name="Ng C.H."/>
            <person name="Ang C.C."/>
            <person name="Tnah L.H."/>
            <person name="Lee C.T."/>
            <person name="Nishiyama T."/>
            <person name="Sese J."/>
            <person name="O'Brien M.J."/>
            <person name="Copetti D."/>
            <person name="Mohd Noor M.I."/>
            <person name="Ong R.C."/>
            <person name="Putra M."/>
            <person name="Sireger I.Z."/>
            <person name="Indrioko S."/>
            <person name="Kosugi Y."/>
            <person name="Izuno A."/>
            <person name="Isagi Y."/>
            <person name="Lee S.L."/>
            <person name="Shimizu K.K."/>
        </authorList>
    </citation>
    <scope>NUCLEOTIDE SEQUENCE [LARGE SCALE GENOMIC DNA]</scope>
    <source>
        <strain evidence="1">214</strain>
    </source>
</reference>